<proteinExistence type="predicted"/>
<dbReference type="InterPro" id="IPR001789">
    <property type="entry name" value="Sig_transdc_resp-reg_receiver"/>
</dbReference>
<dbReference type="Pfam" id="PF00072">
    <property type="entry name" value="Response_reg"/>
    <property type="match status" value="1"/>
</dbReference>
<dbReference type="SUPFAM" id="SSF52172">
    <property type="entry name" value="CheY-like"/>
    <property type="match status" value="1"/>
</dbReference>
<protein>
    <submittedName>
        <fullName evidence="4">Response regulator</fullName>
    </submittedName>
</protein>
<sequence>MNRTTKPRVLCLDDEPEVLESLRDALRRQFEVVVSTNGFEALRLLASDPFAVVLTDMRMPMLNGARFLTLAQEHAPDTVRVMLTGQSALPDAAAAINDGQIFRLLLKPCKTDDLVKALEAAVVEHGARINQRAERDGLVDTTVQAMMKLSAQVDPDGRARGDRVKRHALELAGRVKAITSTSELATACLLMQLGAVGVSAETRARAAANSRLGPEHATELERLPELAAPLVPGFVALEPVAALLAATAPPFATSRPRTPDVPGGAQVLRIALDFELQLRQGAPGETAMRALNGRTGRYDPALLATFGQLMQFT</sequence>
<dbReference type="InterPro" id="IPR050595">
    <property type="entry name" value="Bact_response_regulator"/>
</dbReference>
<dbReference type="RefSeq" id="WP_270040551.1">
    <property type="nucleotide sequence ID" value="NZ_JAPDOD010000011.1"/>
</dbReference>
<evidence type="ECO:0000259" key="3">
    <source>
        <dbReference type="PROSITE" id="PS50110"/>
    </source>
</evidence>
<evidence type="ECO:0000256" key="1">
    <source>
        <dbReference type="ARBA" id="ARBA00022553"/>
    </source>
</evidence>
<feature type="domain" description="Response regulatory" evidence="3">
    <location>
        <begin position="8"/>
        <end position="122"/>
    </location>
</feature>
<dbReference type="PANTHER" id="PTHR44591">
    <property type="entry name" value="STRESS RESPONSE REGULATOR PROTEIN 1"/>
    <property type="match status" value="1"/>
</dbReference>
<comment type="caution">
    <text evidence="4">The sequence shown here is derived from an EMBL/GenBank/DDBJ whole genome shotgun (WGS) entry which is preliminary data.</text>
</comment>
<name>A0A9X3MXN0_9ACTN</name>
<feature type="modified residue" description="4-aspartylphosphate" evidence="2">
    <location>
        <position position="56"/>
    </location>
</feature>
<accession>A0A9X3MXN0</accession>
<dbReference type="EMBL" id="JAPDOD010000011">
    <property type="protein sequence ID" value="MDA0161348.1"/>
    <property type="molecule type" value="Genomic_DNA"/>
</dbReference>
<dbReference type="InterPro" id="IPR011006">
    <property type="entry name" value="CheY-like_superfamily"/>
</dbReference>
<evidence type="ECO:0000313" key="5">
    <source>
        <dbReference type="Proteomes" id="UP001149140"/>
    </source>
</evidence>
<dbReference type="PANTHER" id="PTHR44591:SF19">
    <property type="entry name" value="TWO-COMPONENT RESPONSE REGULATOR-RELATED"/>
    <property type="match status" value="1"/>
</dbReference>
<keyword evidence="5" id="KW-1185">Reference proteome</keyword>
<dbReference type="AlphaFoldDB" id="A0A9X3MXN0"/>
<dbReference type="SMART" id="SM00448">
    <property type="entry name" value="REC"/>
    <property type="match status" value="1"/>
</dbReference>
<dbReference type="CDD" id="cd17569">
    <property type="entry name" value="REC_HupR-like"/>
    <property type="match status" value="1"/>
</dbReference>
<keyword evidence="1 2" id="KW-0597">Phosphoprotein</keyword>
<dbReference type="GO" id="GO:0000160">
    <property type="term" value="P:phosphorelay signal transduction system"/>
    <property type="evidence" value="ECO:0007669"/>
    <property type="project" value="InterPro"/>
</dbReference>
<evidence type="ECO:0000256" key="2">
    <source>
        <dbReference type="PROSITE-ProRule" id="PRU00169"/>
    </source>
</evidence>
<gene>
    <name evidence="4" type="ORF">OM076_13805</name>
</gene>
<reference evidence="4" key="1">
    <citation type="submission" date="2022-10" db="EMBL/GenBank/DDBJ databases">
        <title>The WGS of Solirubrobacter ginsenosidimutans DSM 21036.</title>
        <authorList>
            <person name="Jiang Z."/>
        </authorList>
    </citation>
    <scope>NUCLEOTIDE SEQUENCE</scope>
    <source>
        <strain evidence="4">DSM 21036</strain>
    </source>
</reference>
<dbReference type="Proteomes" id="UP001149140">
    <property type="component" value="Unassembled WGS sequence"/>
</dbReference>
<dbReference type="Gene3D" id="3.40.50.2300">
    <property type="match status" value="1"/>
</dbReference>
<dbReference type="PROSITE" id="PS50110">
    <property type="entry name" value="RESPONSE_REGULATORY"/>
    <property type="match status" value="1"/>
</dbReference>
<organism evidence="4 5">
    <name type="scientific">Solirubrobacter ginsenosidimutans</name>
    <dbReference type="NCBI Taxonomy" id="490573"/>
    <lineage>
        <taxon>Bacteria</taxon>
        <taxon>Bacillati</taxon>
        <taxon>Actinomycetota</taxon>
        <taxon>Thermoleophilia</taxon>
        <taxon>Solirubrobacterales</taxon>
        <taxon>Solirubrobacteraceae</taxon>
        <taxon>Solirubrobacter</taxon>
    </lineage>
</organism>
<evidence type="ECO:0000313" key="4">
    <source>
        <dbReference type="EMBL" id="MDA0161348.1"/>
    </source>
</evidence>